<keyword evidence="2" id="KW-1185">Reference proteome</keyword>
<name>A0AAV7IG49_COTGL</name>
<sequence length="97" mass="11319">MRLIVVTASAARRSHAPADFPINTLSKSRKLQLAATWYPGTVEELNHNDERLKSEDDFHFELSQQYHSPENCIRITYFDIECNPVANRWDNSFSYRS</sequence>
<reference evidence="1 2" key="1">
    <citation type="journal article" date="2021" name="J. Hered.">
        <title>A chromosome-level genome assembly of the parasitoid wasp, Cotesia glomerata (Hymenoptera: Braconidae).</title>
        <authorList>
            <person name="Pinto B.J."/>
            <person name="Weis J.J."/>
            <person name="Gamble T."/>
            <person name="Ode P.J."/>
            <person name="Paul R."/>
            <person name="Zaspel J.M."/>
        </authorList>
    </citation>
    <scope>NUCLEOTIDE SEQUENCE [LARGE SCALE GENOMIC DNA]</scope>
    <source>
        <strain evidence="1">CgM1</strain>
    </source>
</reference>
<evidence type="ECO:0000313" key="2">
    <source>
        <dbReference type="Proteomes" id="UP000826195"/>
    </source>
</evidence>
<dbReference type="AlphaFoldDB" id="A0AAV7IG49"/>
<evidence type="ECO:0000313" key="1">
    <source>
        <dbReference type="EMBL" id="KAH0551968.1"/>
    </source>
</evidence>
<gene>
    <name evidence="1" type="ORF">KQX54_003578</name>
</gene>
<accession>A0AAV7IG49</accession>
<organism evidence="1 2">
    <name type="scientific">Cotesia glomerata</name>
    <name type="common">Lepidopteran parasitic wasp</name>
    <name type="synonym">Apanteles glomeratus</name>
    <dbReference type="NCBI Taxonomy" id="32391"/>
    <lineage>
        <taxon>Eukaryota</taxon>
        <taxon>Metazoa</taxon>
        <taxon>Ecdysozoa</taxon>
        <taxon>Arthropoda</taxon>
        <taxon>Hexapoda</taxon>
        <taxon>Insecta</taxon>
        <taxon>Pterygota</taxon>
        <taxon>Neoptera</taxon>
        <taxon>Endopterygota</taxon>
        <taxon>Hymenoptera</taxon>
        <taxon>Apocrita</taxon>
        <taxon>Ichneumonoidea</taxon>
        <taxon>Braconidae</taxon>
        <taxon>Microgastrinae</taxon>
        <taxon>Cotesia</taxon>
    </lineage>
</organism>
<dbReference type="EMBL" id="JAHXZJ010001492">
    <property type="protein sequence ID" value="KAH0551968.1"/>
    <property type="molecule type" value="Genomic_DNA"/>
</dbReference>
<protein>
    <submittedName>
        <fullName evidence="1">Uncharacterized protein</fullName>
    </submittedName>
</protein>
<proteinExistence type="predicted"/>
<comment type="caution">
    <text evidence="1">The sequence shown here is derived from an EMBL/GenBank/DDBJ whole genome shotgun (WGS) entry which is preliminary data.</text>
</comment>
<dbReference type="Proteomes" id="UP000826195">
    <property type="component" value="Unassembled WGS sequence"/>
</dbReference>